<evidence type="ECO:0000256" key="12">
    <source>
        <dbReference type="ARBA" id="ARBA00023242"/>
    </source>
</evidence>
<dbReference type="GO" id="GO:0005524">
    <property type="term" value="F:ATP binding"/>
    <property type="evidence" value="ECO:0007669"/>
    <property type="project" value="UniProtKB-KW"/>
</dbReference>
<dbReference type="FunFam" id="3.40.50.10810:FF:000043">
    <property type="entry name" value="Transcription termination factor 2"/>
    <property type="match status" value="1"/>
</dbReference>
<keyword evidence="5" id="KW-0547">Nucleotide-binding</keyword>
<dbReference type="AlphaFoldDB" id="D6WD91"/>
<reference evidence="19 20" key="1">
    <citation type="journal article" date="2008" name="Nature">
        <title>The genome of the model beetle and pest Tribolium castaneum.</title>
        <authorList>
            <consortium name="Tribolium Genome Sequencing Consortium"/>
            <person name="Richards S."/>
            <person name="Gibbs R.A."/>
            <person name="Weinstock G.M."/>
            <person name="Brown S.J."/>
            <person name="Denell R."/>
            <person name="Beeman R.W."/>
            <person name="Gibbs R."/>
            <person name="Beeman R.W."/>
            <person name="Brown S.J."/>
            <person name="Bucher G."/>
            <person name="Friedrich M."/>
            <person name="Grimmelikhuijzen C.J."/>
            <person name="Klingler M."/>
            <person name="Lorenzen M."/>
            <person name="Richards S."/>
            <person name="Roth S."/>
            <person name="Schroder R."/>
            <person name="Tautz D."/>
            <person name="Zdobnov E.M."/>
            <person name="Muzny D."/>
            <person name="Gibbs R.A."/>
            <person name="Weinstock G.M."/>
            <person name="Attaway T."/>
            <person name="Bell S."/>
            <person name="Buhay C.J."/>
            <person name="Chandrabose M.N."/>
            <person name="Chavez D."/>
            <person name="Clerk-Blankenburg K.P."/>
            <person name="Cree A."/>
            <person name="Dao M."/>
            <person name="Davis C."/>
            <person name="Chacko J."/>
            <person name="Dinh H."/>
            <person name="Dugan-Rocha S."/>
            <person name="Fowler G."/>
            <person name="Garner T.T."/>
            <person name="Garnes J."/>
            <person name="Gnirke A."/>
            <person name="Hawes A."/>
            <person name="Hernandez J."/>
            <person name="Hines S."/>
            <person name="Holder M."/>
            <person name="Hume J."/>
            <person name="Jhangiani S.N."/>
            <person name="Joshi V."/>
            <person name="Khan Z.M."/>
            <person name="Jackson L."/>
            <person name="Kovar C."/>
            <person name="Kowis A."/>
            <person name="Lee S."/>
            <person name="Lewis L.R."/>
            <person name="Margolis J."/>
            <person name="Morgan M."/>
            <person name="Nazareth L.V."/>
            <person name="Nguyen N."/>
            <person name="Okwuonu G."/>
            <person name="Parker D."/>
            <person name="Richards S."/>
            <person name="Ruiz S.J."/>
            <person name="Santibanez J."/>
            <person name="Savard J."/>
            <person name="Scherer S.E."/>
            <person name="Schneider B."/>
            <person name="Sodergren E."/>
            <person name="Tautz D."/>
            <person name="Vattahil S."/>
            <person name="Villasana D."/>
            <person name="White C.S."/>
            <person name="Wright R."/>
            <person name="Park Y."/>
            <person name="Beeman R.W."/>
            <person name="Lord J."/>
            <person name="Oppert B."/>
            <person name="Lorenzen M."/>
            <person name="Brown S."/>
            <person name="Wang L."/>
            <person name="Savard J."/>
            <person name="Tautz D."/>
            <person name="Richards S."/>
            <person name="Weinstock G."/>
            <person name="Gibbs R.A."/>
            <person name="Liu Y."/>
            <person name="Worley K."/>
            <person name="Weinstock G."/>
            <person name="Elsik C.G."/>
            <person name="Reese J.T."/>
            <person name="Elhaik E."/>
            <person name="Landan G."/>
            <person name="Graur D."/>
            <person name="Arensburger P."/>
            <person name="Atkinson P."/>
            <person name="Beeman R.W."/>
            <person name="Beidler J."/>
            <person name="Brown S.J."/>
            <person name="Demuth J.P."/>
            <person name="Drury D.W."/>
            <person name="Du Y.Z."/>
            <person name="Fujiwara H."/>
            <person name="Lorenzen M."/>
            <person name="Maselli V."/>
            <person name="Osanai M."/>
            <person name="Park Y."/>
            <person name="Robertson H.M."/>
            <person name="Tu Z."/>
            <person name="Wang J.J."/>
            <person name="Wang S."/>
            <person name="Richards S."/>
            <person name="Song H."/>
            <person name="Zhang L."/>
            <person name="Sodergren E."/>
            <person name="Werner D."/>
            <person name="Stanke M."/>
            <person name="Morgenstern B."/>
            <person name="Solovyev V."/>
            <person name="Kosarev P."/>
            <person name="Brown G."/>
            <person name="Chen H.C."/>
            <person name="Ermolaeva O."/>
            <person name="Hlavina W."/>
            <person name="Kapustin Y."/>
            <person name="Kiryutin B."/>
            <person name="Kitts P."/>
            <person name="Maglott D."/>
            <person name="Pruitt K."/>
            <person name="Sapojnikov V."/>
            <person name="Souvorov A."/>
            <person name="Mackey A.J."/>
            <person name="Waterhouse R.M."/>
            <person name="Wyder S."/>
            <person name="Zdobnov E.M."/>
            <person name="Zdobnov E.M."/>
            <person name="Wyder S."/>
            <person name="Kriventseva E.V."/>
            <person name="Kadowaki T."/>
            <person name="Bork P."/>
            <person name="Aranda M."/>
            <person name="Bao R."/>
            <person name="Beermann A."/>
            <person name="Berns N."/>
            <person name="Bolognesi R."/>
            <person name="Bonneton F."/>
            <person name="Bopp D."/>
            <person name="Brown S.J."/>
            <person name="Bucher G."/>
            <person name="Butts T."/>
            <person name="Chaumot A."/>
            <person name="Denell R.E."/>
            <person name="Ferrier D.E."/>
            <person name="Friedrich M."/>
            <person name="Gordon C.M."/>
            <person name="Jindra M."/>
            <person name="Klingler M."/>
            <person name="Lan Q."/>
            <person name="Lattorff H.M."/>
            <person name="Laudet V."/>
            <person name="von Levetsow C."/>
            <person name="Liu Z."/>
            <person name="Lutz R."/>
            <person name="Lynch J.A."/>
            <person name="da Fonseca R.N."/>
            <person name="Posnien N."/>
            <person name="Reuter R."/>
            <person name="Roth S."/>
            <person name="Savard J."/>
            <person name="Schinko J.B."/>
            <person name="Schmitt C."/>
            <person name="Schoppmeier M."/>
            <person name="Schroder R."/>
            <person name="Shippy T.D."/>
            <person name="Simonnet F."/>
            <person name="Marques-Souza H."/>
            <person name="Tautz D."/>
            <person name="Tomoyasu Y."/>
            <person name="Trauner J."/>
            <person name="Van der Zee M."/>
            <person name="Vervoort M."/>
            <person name="Wittkopp N."/>
            <person name="Wimmer E.A."/>
            <person name="Yang X."/>
            <person name="Jones A.K."/>
            <person name="Sattelle D.B."/>
            <person name="Ebert P.R."/>
            <person name="Nelson D."/>
            <person name="Scott J.G."/>
            <person name="Beeman R.W."/>
            <person name="Muthukrishnan S."/>
            <person name="Kramer K.J."/>
            <person name="Arakane Y."/>
            <person name="Beeman R.W."/>
            <person name="Zhu Q."/>
            <person name="Hogenkamp D."/>
            <person name="Dixit R."/>
            <person name="Oppert B."/>
            <person name="Jiang H."/>
            <person name="Zou Z."/>
            <person name="Marshall J."/>
            <person name="Elpidina E."/>
            <person name="Vinokurov K."/>
            <person name="Oppert C."/>
            <person name="Zou Z."/>
            <person name="Evans J."/>
            <person name="Lu Z."/>
            <person name="Zhao P."/>
            <person name="Sumathipala N."/>
            <person name="Altincicek B."/>
            <person name="Vilcinskas A."/>
            <person name="Williams M."/>
            <person name="Hultmark D."/>
            <person name="Hetru C."/>
            <person name="Jiang H."/>
            <person name="Grimmelikhuijzen C.J."/>
            <person name="Hauser F."/>
            <person name="Cazzamali G."/>
            <person name="Williamson M."/>
            <person name="Park Y."/>
            <person name="Li B."/>
            <person name="Tanaka Y."/>
            <person name="Predel R."/>
            <person name="Neupert S."/>
            <person name="Schachtner J."/>
            <person name="Verleyen P."/>
            <person name="Raible F."/>
            <person name="Bork P."/>
            <person name="Friedrich M."/>
            <person name="Walden K.K."/>
            <person name="Robertson H.M."/>
            <person name="Angeli S."/>
            <person name="Foret S."/>
            <person name="Bucher G."/>
            <person name="Schuetz S."/>
            <person name="Maleszka R."/>
            <person name="Wimmer E.A."/>
            <person name="Beeman R.W."/>
            <person name="Lorenzen M."/>
            <person name="Tomoyasu Y."/>
            <person name="Miller S.C."/>
            <person name="Grossmann D."/>
            <person name="Bucher G."/>
        </authorList>
    </citation>
    <scope>NUCLEOTIDE SEQUENCE [LARGE SCALE GENOMIC DNA]</scope>
    <source>
        <strain evidence="19 20">Georgia GA2</strain>
    </source>
</reference>
<dbReference type="InterPro" id="IPR027417">
    <property type="entry name" value="P-loop_NTPase"/>
</dbReference>
<dbReference type="InterPro" id="IPR038718">
    <property type="entry name" value="SNF2-like_sf"/>
</dbReference>
<keyword evidence="8" id="KW-0067">ATP-binding</keyword>
<dbReference type="Pfam" id="PF00176">
    <property type="entry name" value="SNF2-rel_dom"/>
    <property type="match status" value="1"/>
</dbReference>
<protein>
    <recommendedName>
        <fullName evidence="13">Transcription termination factor 2</fullName>
    </recommendedName>
    <alternativeName>
        <fullName evidence="15">RNA polymerase II termination factor</fullName>
    </alternativeName>
    <alternativeName>
        <fullName evidence="14">Transcription release factor 2</fullName>
    </alternativeName>
</protein>
<keyword evidence="9" id="KW-0805">Transcription regulation</keyword>
<dbReference type="InterPro" id="IPR049730">
    <property type="entry name" value="SNF2/RAD54-like_C"/>
</dbReference>
<organism evidence="19 20">
    <name type="scientific">Tribolium castaneum</name>
    <name type="common">Red flour beetle</name>
    <dbReference type="NCBI Taxonomy" id="7070"/>
    <lineage>
        <taxon>Eukaryota</taxon>
        <taxon>Metazoa</taxon>
        <taxon>Ecdysozoa</taxon>
        <taxon>Arthropoda</taxon>
        <taxon>Hexapoda</taxon>
        <taxon>Insecta</taxon>
        <taxon>Pterygota</taxon>
        <taxon>Neoptera</taxon>
        <taxon>Endopterygota</taxon>
        <taxon>Coleoptera</taxon>
        <taxon>Polyphaga</taxon>
        <taxon>Cucujiformia</taxon>
        <taxon>Tenebrionidae</taxon>
        <taxon>Tenebrionidae incertae sedis</taxon>
        <taxon>Tribolium</taxon>
    </lineage>
</organism>
<feature type="compositionally biased region" description="Polar residues" evidence="16">
    <location>
        <begin position="39"/>
        <end position="52"/>
    </location>
</feature>
<keyword evidence="10" id="KW-0238">DNA-binding</keyword>
<keyword evidence="3" id="KW-0806">Transcription termination</keyword>
<dbReference type="Gene3D" id="3.40.50.10810">
    <property type="entry name" value="Tandem AAA-ATPase domain"/>
    <property type="match status" value="1"/>
</dbReference>
<dbReference type="STRING" id="7070.D6WD91"/>
<dbReference type="GO" id="GO:0004386">
    <property type="term" value="F:helicase activity"/>
    <property type="evidence" value="ECO:0007669"/>
    <property type="project" value="UniProtKB-KW"/>
</dbReference>
<evidence type="ECO:0000256" key="13">
    <source>
        <dbReference type="ARBA" id="ARBA00070113"/>
    </source>
</evidence>
<evidence type="ECO:0000256" key="16">
    <source>
        <dbReference type="SAM" id="MobiDB-lite"/>
    </source>
</evidence>
<dbReference type="SMART" id="SM00490">
    <property type="entry name" value="HELICc"/>
    <property type="match status" value="1"/>
</dbReference>
<evidence type="ECO:0000256" key="7">
    <source>
        <dbReference type="ARBA" id="ARBA00022806"/>
    </source>
</evidence>
<dbReference type="KEGG" id="tca:657918"/>
<accession>D6WD91</accession>
<dbReference type="InterPro" id="IPR001650">
    <property type="entry name" value="Helicase_C-like"/>
</dbReference>
<dbReference type="SMART" id="SM00487">
    <property type="entry name" value="DEXDc"/>
    <property type="match status" value="1"/>
</dbReference>
<keyword evidence="20" id="KW-1185">Reference proteome</keyword>
<evidence type="ECO:0000259" key="17">
    <source>
        <dbReference type="PROSITE" id="PS51192"/>
    </source>
</evidence>
<keyword evidence="7" id="KW-0347">Helicase</keyword>
<feature type="compositionally biased region" description="Basic and acidic residues" evidence="16">
    <location>
        <begin position="23"/>
        <end position="38"/>
    </location>
</feature>
<reference evidence="19 20" key="2">
    <citation type="journal article" date="2010" name="Nucleic Acids Res.">
        <title>BeetleBase in 2010: revisions to provide comprehensive genomic information for Tribolium castaneum.</title>
        <authorList>
            <person name="Kim H.S."/>
            <person name="Murphy T."/>
            <person name="Xia J."/>
            <person name="Caragea D."/>
            <person name="Park Y."/>
            <person name="Beeman R.W."/>
            <person name="Lorenzen M.D."/>
            <person name="Butcher S."/>
            <person name="Manak J.R."/>
            <person name="Brown S.J."/>
        </authorList>
    </citation>
    <scope>GENOME REANNOTATION</scope>
    <source>
        <strain evidence="19 20">Georgia GA2</strain>
    </source>
</reference>
<evidence type="ECO:0000256" key="10">
    <source>
        <dbReference type="ARBA" id="ARBA00023125"/>
    </source>
</evidence>
<comment type="subcellular location">
    <subcellularLocation>
        <location evidence="1">Nucleus</location>
    </subcellularLocation>
</comment>
<dbReference type="GO" id="GO:0006353">
    <property type="term" value="P:DNA-templated transcription termination"/>
    <property type="evidence" value="ECO:0007669"/>
    <property type="project" value="UniProtKB-KW"/>
</dbReference>
<evidence type="ECO:0000259" key="18">
    <source>
        <dbReference type="PROSITE" id="PS51194"/>
    </source>
</evidence>
<dbReference type="eggNOG" id="KOG4439">
    <property type="taxonomic scope" value="Eukaryota"/>
</dbReference>
<feature type="region of interest" description="Disordered" evidence="16">
    <location>
        <begin position="1"/>
        <end position="85"/>
    </location>
</feature>
<dbReference type="GO" id="GO:0003677">
    <property type="term" value="F:DNA binding"/>
    <property type="evidence" value="ECO:0007669"/>
    <property type="project" value="UniProtKB-KW"/>
</dbReference>
<evidence type="ECO:0000256" key="5">
    <source>
        <dbReference type="ARBA" id="ARBA00022741"/>
    </source>
</evidence>
<dbReference type="PROSITE" id="PS51192">
    <property type="entry name" value="HELICASE_ATP_BIND_1"/>
    <property type="match status" value="1"/>
</dbReference>
<evidence type="ECO:0000256" key="4">
    <source>
        <dbReference type="ARBA" id="ARBA00022553"/>
    </source>
</evidence>
<keyword evidence="6" id="KW-0378">Hydrolase</keyword>
<dbReference type="Pfam" id="PF00271">
    <property type="entry name" value="Helicase_C"/>
    <property type="match status" value="1"/>
</dbReference>
<evidence type="ECO:0000256" key="3">
    <source>
        <dbReference type="ARBA" id="ARBA00022472"/>
    </source>
</evidence>
<evidence type="ECO:0000313" key="20">
    <source>
        <dbReference type="Proteomes" id="UP000007266"/>
    </source>
</evidence>
<keyword evidence="4" id="KW-0597">Phosphoprotein</keyword>
<feature type="domain" description="Helicase ATP-binding" evidence="17">
    <location>
        <begin position="293"/>
        <end position="470"/>
    </location>
</feature>
<evidence type="ECO:0000256" key="11">
    <source>
        <dbReference type="ARBA" id="ARBA00023163"/>
    </source>
</evidence>
<dbReference type="SUPFAM" id="SSF52540">
    <property type="entry name" value="P-loop containing nucleoside triphosphate hydrolases"/>
    <property type="match status" value="2"/>
</dbReference>
<dbReference type="EMBL" id="KQ971321">
    <property type="protein sequence ID" value="EEZ99528.1"/>
    <property type="molecule type" value="Genomic_DNA"/>
</dbReference>
<comment type="similarity">
    <text evidence="2">Belongs to the SNF2/RAD54 helicase family.</text>
</comment>
<dbReference type="PANTHER" id="PTHR45626">
    <property type="entry name" value="TRANSCRIPTION TERMINATION FACTOR 2-RELATED"/>
    <property type="match status" value="1"/>
</dbReference>
<dbReference type="InterPro" id="IPR014001">
    <property type="entry name" value="Helicase_ATP-bd"/>
</dbReference>
<name>D6WD91_TRICA</name>
<dbReference type="CDD" id="cd18793">
    <property type="entry name" value="SF2_C_SNF"/>
    <property type="match status" value="1"/>
</dbReference>
<evidence type="ECO:0000313" key="19">
    <source>
        <dbReference type="EMBL" id="EEZ99528.1"/>
    </source>
</evidence>
<dbReference type="Gene3D" id="3.40.50.300">
    <property type="entry name" value="P-loop containing nucleotide triphosphate hydrolases"/>
    <property type="match status" value="1"/>
</dbReference>
<keyword evidence="12" id="KW-0539">Nucleus</keyword>
<proteinExistence type="inferred from homology"/>
<feature type="domain" description="Helicase C-terminal" evidence="18">
    <location>
        <begin position="692"/>
        <end position="857"/>
    </location>
</feature>
<evidence type="ECO:0000256" key="8">
    <source>
        <dbReference type="ARBA" id="ARBA00022840"/>
    </source>
</evidence>
<dbReference type="GO" id="GO:0016787">
    <property type="term" value="F:hydrolase activity"/>
    <property type="evidence" value="ECO:0007669"/>
    <property type="project" value="UniProtKB-KW"/>
</dbReference>
<evidence type="ECO:0000256" key="14">
    <source>
        <dbReference type="ARBA" id="ARBA00079067"/>
    </source>
</evidence>
<dbReference type="InterPro" id="IPR000330">
    <property type="entry name" value="SNF2_N"/>
</dbReference>
<dbReference type="GO" id="GO:0005634">
    <property type="term" value="C:nucleus"/>
    <property type="evidence" value="ECO:0000318"/>
    <property type="project" value="GO_Central"/>
</dbReference>
<dbReference type="GO" id="GO:0008094">
    <property type="term" value="F:ATP-dependent activity, acting on DNA"/>
    <property type="evidence" value="ECO:0000318"/>
    <property type="project" value="GO_Central"/>
</dbReference>
<evidence type="ECO:0000256" key="6">
    <source>
        <dbReference type="ARBA" id="ARBA00022801"/>
    </source>
</evidence>
<evidence type="ECO:0000256" key="15">
    <source>
        <dbReference type="ARBA" id="ARBA00082628"/>
    </source>
</evidence>
<dbReference type="PANTHER" id="PTHR45626:SF50">
    <property type="entry name" value="TRANSCRIPTION TERMINATION FACTOR 2"/>
    <property type="match status" value="1"/>
</dbReference>
<evidence type="ECO:0000256" key="1">
    <source>
        <dbReference type="ARBA" id="ARBA00004123"/>
    </source>
</evidence>
<dbReference type="GO" id="GO:0005737">
    <property type="term" value="C:cytoplasm"/>
    <property type="evidence" value="ECO:0007669"/>
    <property type="project" value="UniProtKB-ARBA"/>
</dbReference>
<dbReference type="OMA" id="NVYQKVM"/>
<sequence length="863" mass="97881">MSENSDIFSSDEEQDSFDGPIEASDHADEAKEPVKEIESNLSRLSYRDNSQISDDESDSGSDQKASFYTDEEDNSISSDKFDGSTPEIINDSLSIVEVSSDDETVPTTSQKQTKITSFYTKPLLDVKLEPPTPQKNIVGRAQYEEQVKKISSIEADLLRAKNAMRVIKLENLPDRGKSLIDKEQSLIKLLQEQKDLLDTMEVNNEEPPLTAQNRIEVAWDEIEAGVGAVGPRTFGKIGVARFKAEKSMAMETLDSLHKSLETCPTEKDTVEDPRGLKVPLMPHQKQALAWLLWREKQKPSGGLLADDMGLGKTLTMISLILKSRELNTDEEQDKENHRDKRPGGTLVVCPASLMNQWSEEINRRTKRGLLSVEVYHGAKRESKPKRLAEHDVVITTYSLIMNENSRDGAVFGVHWRRIILDEAHQIRNYKSKTSEAVFRLSGKSRWALTGTPVHNKELDMYAIFKFLRCSPFDDLHVWKHWVGDKSTGGAMRLHAVISSLMLRRTKAELMEKGVLESLPDRKWELVSVKLEKDEMDVYQKVLIFSRTLFAQFLHQRAEKSQDAYDLKFNGMPPDPNGEYFKMRNKLLKLNRVKEVSQHEILVLLLRLRQICCHPSLIKQMLQGDEDLGNADDQEESEELNLLEQLNRLNIHEEEEPRVAANLANEGVGLKEASKGYLNPTNPVFMTERPSSKIRALINLLKNKISGEDKAIVVSQWTSLLHLVAIHLENEGIPYASLDGSVVVQKRMPIVDNFNDPNSATKVLLLSLTAGGVGLNLVGANHLFLLDLHWNPQLENQAQDRIYRMGQKKDIYVYKFMALETIEERIKALQERKLEIANAMLTGSKQVTNSKLSLQDLKMLFDFK</sequence>
<dbReference type="OrthoDB" id="423559at2759"/>
<gene>
    <name evidence="19" type="primary">AUGUSTUS-3.0.2_00110</name>
    <name evidence="19" type="ORF">TcasGA2_TC000110</name>
</gene>
<evidence type="ECO:0000256" key="9">
    <source>
        <dbReference type="ARBA" id="ARBA00023015"/>
    </source>
</evidence>
<dbReference type="InterPro" id="IPR050628">
    <property type="entry name" value="SNF2_RAD54_helicase_TF"/>
</dbReference>
<keyword evidence="11" id="KW-0804">Transcription</keyword>
<dbReference type="HOGENOM" id="CLU_000315_2_9_1"/>
<dbReference type="Proteomes" id="UP000007266">
    <property type="component" value="Linkage group 3"/>
</dbReference>
<evidence type="ECO:0000256" key="2">
    <source>
        <dbReference type="ARBA" id="ARBA00007025"/>
    </source>
</evidence>
<dbReference type="PhylomeDB" id="D6WD91"/>
<dbReference type="PROSITE" id="PS51194">
    <property type="entry name" value="HELICASE_CTER"/>
    <property type="match status" value="1"/>
</dbReference>
<dbReference type="GO" id="GO:0006281">
    <property type="term" value="P:DNA repair"/>
    <property type="evidence" value="ECO:0000318"/>
    <property type="project" value="GO_Central"/>
</dbReference>